<organism evidence="2 3">
    <name type="scientific">Desulfococcus multivorans DSM 2059</name>
    <dbReference type="NCBI Taxonomy" id="1121405"/>
    <lineage>
        <taxon>Bacteria</taxon>
        <taxon>Pseudomonadati</taxon>
        <taxon>Thermodesulfobacteriota</taxon>
        <taxon>Desulfobacteria</taxon>
        <taxon>Desulfobacterales</taxon>
        <taxon>Desulfococcaceae</taxon>
        <taxon>Desulfococcus</taxon>
    </lineage>
</organism>
<dbReference type="EMBL" id="ATHJ01000105">
    <property type="protein sequence ID" value="EPR35976.1"/>
    <property type="molecule type" value="Genomic_DNA"/>
</dbReference>
<dbReference type="STRING" id="897.B2D07_16065"/>
<reference evidence="2 3" key="1">
    <citation type="journal article" date="2013" name="Genome Announc.">
        <title>Draft genome sequences for three mercury-methylating, sulfate-reducing bacteria.</title>
        <authorList>
            <person name="Brown S.D."/>
            <person name="Hurt R.A.Jr."/>
            <person name="Gilmour C.C."/>
            <person name="Elias D.A."/>
        </authorList>
    </citation>
    <scope>NUCLEOTIDE SEQUENCE [LARGE SCALE GENOMIC DNA]</scope>
    <source>
        <strain evidence="2 3">DSM 2059</strain>
    </source>
</reference>
<dbReference type="Pfam" id="PF13620">
    <property type="entry name" value="CarboxypepD_reg"/>
    <property type="match status" value="1"/>
</dbReference>
<evidence type="ECO:0008006" key="4">
    <source>
        <dbReference type="Google" id="ProtNLM"/>
    </source>
</evidence>
<evidence type="ECO:0000313" key="2">
    <source>
        <dbReference type="EMBL" id="EPR35976.1"/>
    </source>
</evidence>
<dbReference type="GO" id="GO:0030246">
    <property type="term" value="F:carbohydrate binding"/>
    <property type="evidence" value="ECO:0007669"/>
    <property type="project" value="InterPro"/>
</dbReference>
<dbReference type="Gene3D" id="2.60.40.1120">
    <property type="entry name" value="Carboxypeptidase-like, regulatory domain"/>
    <property type="match status" value="1"/>
</dbReference>
<comment type="caution">
    <text evidence="2">The sequence shown here is derived from an EMBL/GenBank/DDBJ whole genome shotgun (WGS) entry which is preliminary data.</text>
</comment>
<dbReference type="RefSeq" id="WP_020877792.1">
    <property type="nucleotide sequence ID" value="NZ_ATHJ01000105.1"/>
</dbReference>
<dbReference type="OrthoDB" id="5499103at2"/>
<evidence type="ECO:0000313" key="3">
    <source>
        <dbReference type="Proteomes" id="UP000014977"/>
    </source>
</evidence>
<dbReference type="Proteomes" id="UP000014977">
    <property type="component" value="Unassembled WGS sequence"/>
</dbReference>
<dbReference type="InterPro" id="IPR013784">
    <property type="entry name" value="Carb-bd-like_fold"/>
</dbReference>
<sequence length="88" mass="9106">MNDKGSIAGRVVDAAGRPVSGVTITISSSTQPTSDLATLTNADGRFRLSGLAPGPYGLSAHRRGQPVGEAEAEVRPGQPAEVEIRLHE</sequence>
<feature type="region of interest" description="Disordered" evidence="1">
    <location>
        <begin position="61"/>
        <end position="88"/>
    </location>
</feature>
<dbReference type="SUPFAM" id="SSF49452">
    <property type="entry name" value="Starch-binding domain-like"/>
    <property type="match status" value="1"/>
</dbReference>
<gene>
    <name evidence="2" type="ORF">dsmv_0681</name>
</gene>
<proteinExistence type="predicted"/>
<evidence type="ECO:0000256" key="1">
    <source>
        <dbReference type="SAM" id="MobiDB-lite"/>
    </source>
</evidence>
<protein>
    <recommendedName>
        <fullName evidence="4">Carboxypeptidase regulatory-like domain-containing protein</fullName>
    </recommendedName>
</protein>
<name>S7TGQ7_DESML</name>
<keyword evidence="3" id="KW-1185">Reference proteome</keyword>
<accession>S7TGQ7</accession>
<dbReference type="AlphaFoldDB" id="S7TGQ7"/>